<dbReference type="Proteomes" id="UP000183639">
    <property type="component" value="Unassembled WGS sequence"/>
</dbReference>
<organism evidence="1 2">
    <name type="scientific">Selenomonas ruminantium</name>
    <dbReference type="NCBI Taxonomy" id="971"/>
    <lineage>
        <taxon>Bacteria</taxon>
        <taxon>Bacillati</taxon>
        <taxon>Bacillota</taxon>
        <taxon>Negativicutes</taxon>
        <taxon>Selenomonadales</taxon>
        <taxon>Selenomonadaceae</taxon>
        <taxon>Selenomonas</taxon>
    </lineage>
</organism>
<protein>
    <recommendedName>
        <fullName evidence="3">Membrane transport protein</fullName>
    </recommendedName>
</protein>
<proteinExistence type="predicted"/>
<evidence type="ECO:0000313" key="2">
    <source>
        <dbReference type="Proteomes" id="UP000183639"/>
    </source>
</evidence>
<accession>A0A1I3ICI3</accession>
<evidence type="ECO:0008006" key="3">
    <source>
        <dbReference type="Google" id="ProtNLM"/>
    </source>
</evidence>
<dbReference type="AlphaFoldDB" id="A0A1I3ICI3"/>
<gene>
    <name evidence="1" type="ORF">SAMN04487861_1435</name>
</gene>
<evidence type="ECO:0000313" key="1">
    <source>
        <dbReference type="EMBL" id="SFI45473.1"/>
    </source>
</evidence>
<dbReference type="EMBL" id="FOQK01000043">
    <property type="protein sequence ID" value="SFI45473.1"/>
    <property type="molecule type" value="Genomic_DNA"/>
</dbReference>
<name>A0A1I3ICI3_SELRU</name>
<reference evidence="1 2" key="1">
    <citation type="submission" date="2016-10" db="EMBL/GenBank/DDBJ databases">
        <authorList>
            <person name="de Groot N.N."/>
        </authorList>
    </citation>
    <scope>NUCLEOTIDE SEQUENCE [LARGE SCALE GENOMIC DNA]</scope>
    <source>
        <strain evidence="1 2">Z108</strain>
    </source>
</reference>
<dbReference type="RefSeq" id="WP_033171198.1">
    <property type="nucleotide sequence ID" value="NZ_FOQK01000043.1"/>
</dbReference>
<sequence>MFQDPVLLNTFVILATTPTAINAVLASKLYQLRTDLAVCSFILTTFLYLVVVFPLLFFLLK</sequence>